<evidence type="ECO:0000256" key="5">
    <source>
        <dbReference type="ARBA" id="ARBA00022989"/>
    </source>
</evidence>
<organism evidence="9 10">
    <name type="scientific">Facklamia lactis</name>
    <dbReference type="NCBI Taxonomy" id="2749967"/>
    <lineage>
        <taxon>Bacteria</taxon>
        <taxon>Bacillati</taxon>
        <taxon>Bacillota</taxon>
        <taxon>Bacilli</taxon>
        <taxon>Lactobacillales</taxon>
        <taxon>Aerococcaceae</taxon>
        <taxon>Facklamia</taxon>
    </lineage>
</organism>
<evidence type="ECO:0000259" key="8">
    <source>
        <dbReference type="Pfam" id="PF00482"/>
    </source>
</evidence>
<reference evidence="9 10" key="1">
    <citation type="submission" date="2020-07" db="EMBL/GenBank/DDBJ databases">
        <title>Facklamia lactis sp. nov., isolated from raw milk.</title>
        <authorList>
            <person name="Doll E.V."/>
            <person name="Huptas C."/>
            <person name="Staib L."/>
            <person name="Wenning M."/>
            <person name="Scherer S."/>
        </authorList>
    </citation>
    <scope>NUCLEOTIDE SEQUENCE [LARGE SCALE GENOMIC DNA]</scope>
    <source>
        <strain evidence="9 10">DSM 111018</strain>
    </source>
</reference>
<dbReference type="InterPro" id="IPR042094">
    <property type="entry name" value="T2SS_GspF_sf"/>
</dbReference>
<keyword evidence="3" id="KW-1003">Cell membrane</keyword>
<keyword evidence="10" id="KW-1185">Reference proteome</keyword>
<name>A0ABS0LR85_9LACT</name>
<dbReference type="Gene3D" id="1.20.81.30">
    <property type="entry name" value="Type II secretion system (T2SS), domain F"/>
    <property type="match status" value="2"/>
</dbReference>
<dbReference type="EMBL" id="JACBXQ010000004">
    <property type="protein sequence ID" value="MBG9986666.1"/>
    <property type="molecule type" value="Genomic_DNA"/>
</dbReference>
<dbReference type="InterPro" id="IPR018076">
    <property type="entry name" value="T2SS_GspF_dom"/>
</dbReference>
<evidence type="ECO:0000256" key="1">
    <source>
        <dbReference type="ARBA" id="ARBA00004651"/>
    </source>
</evidence>
<evidence type="ECO:0000313" key="9">
    <source>
        <dbReference type="EMBL" id="MBG9986666.1"/>
    </source>
</evidence>
<evidence type="ECO:0000313" key="10">
    <source>
        <dbReference type="Proteomes" id="UP000721415"/>
    </source>
</evidence>
<proteinExistence type="inferred from homology"/>
<feature type="transmembrane region" description="Helical" evidence="7">
    <location>
        <begin position="125"/>
        <end position="143"/>
    </location>
</feature>
<feature type="domain" description="Type II secretion system protein GspF" evidence="8">
    <location>
        <begin position="30"/>
        <end position="149"/>
    </location>
</feature>
<dbReference type="PANTHER" id="PTHR30012">
    <property type="entry name" value="GENERAL SECRETION PATHWAY PROTEIN"/>
    <property type="match status" value="1"/>
</dbReference>
<sequence length="356" mass="41448">MATLTKNNFTILKLFNNRSTHLKNTLRPYFIQVIAELTMQGFSIKQALQFLKILLPKQAAIIQVVLDDLQKGATIEHGLAKIGFSQQNCAQIFFSQKQGRFNQALFDIAKQLKTLQDYQSRLTKLMIYPMILILFLFCLLFGMREFMLPQIISFIEPKLFQTNLMVRNLILFFTFLPQIILGILAFCIFLYLVSDFYLLRLETIERYRLLIKIPFLKKNIRHYCSYRFAKEIAYFLEGGFSIQQTLDILIKYPLDPFLEAVAKELQTSYLQGIPLETALKDLDLFNTSLVVVIYQGEITSQTAHKCKIYAQKIFDDLLEDLSKKIHLIQPILFILIASLIMAMYLILMLPMLTMEI</sequence>
<evidence type="ECO:0000256" key="4">
    <source>
        <dbReference type="ARBA" id="ARBA00022692"/>
    </source>
</evidence>
<evidence type="ECO:0000256" key="6">
    <source>
        <dbReference type="ARBA" id="ARBA00023136"/>
    </source>
</evidence>
<comment type="similarity">
    <text evidence="2">Belongs to the GSP F family.</text>
</comment>
<keyword evidence="6 7" id="KW-0472">Membrane</keyword>
<feature type="domain" description="Type II secretion system protein GspF" evidence="8">
    <location>
        <begin position="228"/>
        <end position="350"/>
    </location>
</feature>
<evidence type="ECO:0000256" key="7">
    <source>
        <dbReference type="SAM" id="Phobius"/>
    </source>
</evidence>
<dbReference type="Proteomes" id="UP000721415">
    <property type="component" value="Unassembled WGS sequence"/>
</dbReference>
<dbReference type="InterPro" id="IPR003004">
    <property type="entry name" value="GspF/PilC"/>
</dbReference>
<evidence type="ECO:0000256" key="2">
    <source>
        <dbReference type="ARBA" id="ARBA00005745"/>
    </source>
</evidence>
<protein>
    <submittedName>
        <fullName evidence="9">Type II secretion system F family protein</fullName>
    </submittedName>
</protein>
<dbReference type="NCBIfam" id="NF041012">
    <property type="entry name" value="T4P_ComGB"/>
    <property type="match status" value="1"/>
</dbReference>
<keyword evidence="5 7" id="KW-1133">Transmembrane helix</keyword>
<gene>
    <name evidence="9" type="ORF">HZY91_07130</name>
</gene>
<evidence type="ECO:0000256" key="3">
    <source>
        <dbReference type="ARBA" id="ARBA00022475"/>
    </source>
</evidence>
<keyword evidence="4 7" id="KW-0812">Transmembrane</keyword>
<comment type="subcellular location">
    <subcellularLocation>
        <location evidence="1">Cell membrane</location>
        <topology evidence="1">Multi-pass membrane protein</topology>
    </subcellularLocation>
</comment>
<dbReference type="PANTHER" id="PTHR30012:SF0">
    <property type="entry name" value="TYPE II SECRETION SYSTEM PROTEIN F-RELATED"/>
    <property type="match status" value="1"/>
</dbReference>
<accession>A0ABS0LR85</accession>
<dbReference type="Pfam" id="PF00482">
    <property type="entry name" value="T2SSF"/>
    <property type="match status" value="2"/>
</dbReference>
<feature type="transmembrane region" description="Helical" evidence="7">
    <location>
        <begin position="169"/>
        <end position="193"/>
    </location>
</feature>
<dbReference type="InterPro" id="IPR047692">
    <property type="entry name" value="T4P_ComGB"/>
</dbReference>
<comment type="caution">
    <text evidence="9">The sequence shown here is derived from an EMBL/GenBank/DDBJ whole genome shotgun (WGS) entry which is preliminary data.</text>
</comment>
<feature type="transmembrane region" description="Helical" evidence="7">
    <location>
        <begin position="331"/>
        <end position="352"/>
    </location>
</feature>
<dbReference type="RefSeq" id="WP_197115587.1">
    <property type="nucleotide sequence ID" value="NZ_JACBXQ010000004.1"/>
</dbReference>